<feature type="region of interest" description="Disordered" evidence="3">
    <location>
        <begin position="1328"/>
        <end position="1361"/>
    </location>
</feature>
<dbReference type="RefSeq" id="XP_009036825.1">
    <property type="nucleotide sequence ID" value="XM_009038577.1"/>
</dbReference>
<dbReference type="KEGG" id="aaf:AURANDRAFT_63769"/>
<dbReference type="PROSITE" id="PS50096">
    <property type="entry name" value="IQ"/>
    <property type="match status" value="1"/>
</dbReference>
<evidence type="ECO:0000256" key="1">
    <source>
        <dbReference type="PROSITE-ProRule" id="PRU00042"/>
    </source>
</evidence>
<gene>
    <name evidence="5" type="ORF">AURANDRAFT_63769</name>
</gene>
<name>F0Y7Q9_AURAN</name>
<dbReference type="Pfam" id="PF03321">
    <property type="entry name" value="GH3"/>
    <property type="match status" value="1"/>
</dbReference>
<dbReference type="EMBL" id="GL833127">
    <property type="protein sequence ID" value="EGB08848.1"/>
    <property type="molecule type" value="Genomic_DNA"/>
</dbReference>
<evidence type="ECO:0000256" key="2">
    <source>
        <dbReference type="SAM" id="Coils"/>
    </source>
</evidence>
<feature type="region of interest" description="Disordered" evidence="3">
    <location>
        <begin position="1627"/>
        <end position="1655"/>
    </location>
</feature>
<dbReference type="Gene3D" id="3.30.160.60">
    <property type="entry name" value="Classic Zinc Finger"/>
    <property type="match status" value="1"/>
</dbReference>
<feature type="compositionally biased region" description="Polar residues" evidence="3">
    <location>
        <begin position="1437"/>
        <end position="1447"/>
    </location>
</feature>
<sequence>MVIPNPDLELVPEDSSSGSESSSDDDDESESDYSEVDVEADDAHVEVSTLQSWLAMIPLTKYWWEARRADRALHNIKAMHQETERARHLVGLIEAGLHEDALAEQMNDTAMDFFQFNKVKHAMEEHGQWKWQKPRHLMRTAEATGADRGGKRVMQRADRGKIESNAILRQIQREFRQGYHDHLLTKLPLHLEDWLAVVREDRKAARARAEAMGQNVVEEVQTAEMLAKIAEEEKRKMTCTWTHKDDASNRRYFCSNARYVHPTRTVLDEYGVSVPDTLKVCAWHANSCAGEHGMRIRTIAIPNDQALCTSCYVKEMHVPPCVPPDEISALRVPGVMIQAPQKAAHSKTRAEIEAEERALVVAEAEKACVERRANLTETTVCTRVAARDELPKGASPGRWIPDKLAPRERGLCCTNVIMADPEHGTLLPVCGWHRTACVLTHQPDNDPASKPVTIPNADGLCVSHSGQEKGRFKSHYVAKYGRPPDDVGWPLPGCDLLSKVHAEMAEIMVKKHALAPREPYPGPPAPPARYVPPPQQDVIDGLFSAFSSGKKFVYGRQIKKIQCFYRRHLAARCANRRRRARVARNRVAAVTIIQSVTKSFTQRVIALREAKERFDALYLVQRLFRGLVIRRKARKRRDQLRLNRVGNFLYRRMQQQTVVTLQRKRRDAWRERRAKEIVHRVVLGAVGRFKAAAARRRFLEREKSQSRLASIIRGRMSRKTVAIKRKHQAKIVANTTWIQAITRSAVVKRRIHGKLMRRRWAFDTINRLGRGFICRRRAFRKRRVVDEAWAMVGPMSKGRRAELERLLPRSSYPIWDEGLEPEEEEATYDSIAEATRKTTDTWFHESDKRPFVKYDSTEVGSVSRFEFRLAMHALWRTKGLVIQPVELEPFVKMFDKYSDGSVSWKDFLNFARLSYRPCSLHRRIVCATCISRGPCQRKGCRCDAYEKDTAQLKDLVCKHCGHTPFTHMLVPKCCVEPEIDVSQVTKVQLTDIFENRSDAPMRPDAALGTAAEEEIVAQVDDRPPAPPTARNPRPSKPPTAALALEGAKVVVVRDVEHLFDDAAFEKKKPLAPVSEAVCVDRPARAKAKHAKAAASAMRAGAVTKAETQALALTTAKSFARAETETIRVTELEESMLERHFEGATQSKVELERGFRITRPIPMIFDDELRLTVKAADVYLELLDRFSDEELVVRKHEDQAFVKLIFENDVFLERHWKKLLRDVRYGKINRHLPISPERRAALESRMYPKPQQANKIDAALKRLGFHVRSSGLYGSAALAATKSTTADAAPRDDDGGAPADRFGGSRPTDFLWDKTLKLAMADDEDIAAQVERKKRAPPPRAARVEIPRRDSTESLPDGFKVDADRATTTKSVRFADKSLASSASARSLASPAKSESTHRSGTRQTAASSASARSLASPAKSESTHRSGAARTARSDRSLASSKNSNRSQRGRRWDDPDKGDSDGSDDTVLEPDLPLERRSSHGDVDAKADQAAVFATAHAISTLPRASNDEVLEEPRDIRPWLCPHPGCGKVFSEKESCARHVNEAHAGRHRLAVATPTQDQFLRKYWPEEMPWEREDMLAAKAPDVAAYNCPICFMPLLTQEDLKRHLKVSHKKEEVKKCYKELKAEAKKAPPKSGGRRGSGPADRRPPGAATVAGKPILVPPFCPPRRAPMAICLRHARSSFRCLDCGDARFRGGPRAPCSFYPEVTVKITQPAAKPGDLPVVADLRFLVQSERTPFVVDRETGALRHVQLVAVCVDDAAETWVCVAFLWTYEDLRRRGVDVPPDFDKQRECYEDNTVTWMRAGRIAGYCYTLMCDRLGFGNRRKADALPSHPTDMVRFANLIFDSEHGAPGPKRNLDSDADPLLVGIKPTFAVGVAAPPAPRPRGENAGADASPKPPEPADSGDASGDGASRKPSSSKPRGGGDRGGSSKDAPPDRKGDPSAKRVPRAGDTAGAKP</sequence>
<dbReference type="GeneID" id="20224486"/>
<dbReference type="PROSITE" id="PS00028">
    <property type="entry name" value="ZINC_FINGER_C2H2_1"/>
    <property type="match status" value="2"/>
</dbReference>
<dbReference type="Gene3D" id="1.10.238.10">
    <property type="entry name" value="EF-hand"/>
    <property type="match status" value="1"/>
</dbReference>
<keyword evidence="2" id="KW-0175">Coiled coil</keyword>
<feature type="compositionally biased region" description="Low complexity" evidence="3">
    <location>
        <begin position="1377"/>
        <end position="1393"/>
    </location>
</feature>
<dbReference type="Proteomes" id="UP000002729">
    <property type="component" value="Unassembled WGS sequence"/>
</dbReference>
<feature type="compositionally biased region" description="Pro residues" evidence="3">
    <location>
        <begin position="1024"/>
        <end position="1037"/>
    </location>
</feature>
<dbReference type="PROSITE" id="PS50157">
    <property type="entry name" value="ZINC_FINGER_C2H2_2"/>
    <property type="match status" value="2"/>
</dbReference>
<dbReference type="InParanoid" id="F0Y7Q9"/>
<dbReference type="InterPro" id="IPR013087">
    <property type="entry name" value="Znf_C2H2_type"/>
</dbReference>
<feature type="region of interest" description="Disordered" evidence="3">
    <location>
        <begin position="1877"/>
        <end position="1958"/>
    </location>
</feature>
<feature type="compositionally biased region" description="Basic and acidic residues" evidence="3">
    <location>
        <begin position="1474"/>
        <end position="1484"/>
    </location>
</feature>
<dbReference type="GO" id="GO:0008270">
    <property type="term" value="F:zinc ion binding"/>
    <property type="evidence" value="ECO:0007669"/>
    <property type="project" value="UniProtKB-KW"/>
</dbReference>
<feature type="coiled-coil region" evidence="2">
    <location>
        <begin position="345"/>
        <end position="372"/>
    </location>
</feature>
<feature type="compositionally biased region" description="Basic and acidic residues" evidence="3">
    <location>
        <begin position="1341"/>
        <end position="1351"/>
    </location>
</feature>
<evidence type="ECO:0000259" key="4">
    <source>
        <dbReference type="PROSITE" id="PS50157"/>
    </source>
</evidence>
<keyword evidence="1" id="KW-0863">Zinc-finger</keyword>
<keyword evidence="1" id="KW-0479">Metal-binding</keyword>
<reference evidence="5 6" key="1">
    <citation type="journal article" date="2011" name="Proc. Natl. Acad. Sci. U.S.A.">
        <title>Niche of harmful alga Aureococcus anophagefferens revealed through ecogenomics.</title>
        <authorList>
            <person name="Gobler C.J."/>
            <person name="Berry D.L."/>
            <person name="Dyhrman S.T."/>
            <person name="Wilhelm S.W."/>
            <person name="Salamov A."/>
            <person name="Lobanov A.V."/>
            <person name="Zhang Y."/>
            <person name="Collier J.L."/>
            <person name="Wurch L.L."/>
            <person name="Kustka A.B."/>
            <person name="Dill B.D."/>
            <person name="Shah M."/>
            <person name="VerBerkmoes N.C."/>
            <person name="Kuo A."/>
            <person name="Terry A."/>
            <person name="Pangilinan J."/>
            <person name="Lindquist E.A."/>
            <person name="Lucas S."/>
            <person name="Paulsen I.T."/>
            <person name="Hattenrath-Lehmann T.K."/>
            <person name="Talmage S.C."/>
            <person name="Walker E.A."/>
            <person name="Koch F."/>
            <person name="Burson A.M."/>
            <person name="Marcoval M.A."/>
            <person name="Tang Y.Z."/>
            <person name="Lecleir G.R."/>
            <person name="Coyne K.J."/>
            <person name="Berg G.M."/>
            <person name="Bertrand E.M."/>
            <person name="Saito M.A."/>
            <person name="Gladyshev V.N."/>
            <person name="Grigoriev I.V."/>
        </authorList>
    </citation>
    <scope>NUCLEOTIDE SEQUENCE [LARGE SCALE GENOMIC DNA]</scope>
    <source>
        <strain evidence="6">CCMP 1984</strain>
    </source>
</reference>
<keyword evidence="6" id="KW-1185">Reference proteome</keyword>
<dbReference type="SUPFAM" id="SSF47473">
    <property type="entry name" value="EF-hand"/>
    <property type="match status" value="1"/>
</dbReference>
<dbReference type="OrthoDB" id="188021at2759"/>
<feature type="region of interest" description="Disordered" evidence="3">
    <location>
        <begin position="1"/>
        <end position="40"/>
    </location>
</feature>
<feature type="region of interest" description="Disordered" evidence="3">
    <location>
        <begin position="1018"/>
        <end position="1039"/>
    </location>
</feature>
<feature type="compositionally biased region" description="Basic and acidic residues" evidence="3">
    <location>
        <begin position="1451"/>
        <end position="1461"/>
    </location>
</feature>
<feature type="domain" description="C2H2-type" evidence="4">
    <location>
        <begin position="1521"/>
        <end position="1551"/>
    </location>
</feature>
<dbReference type="SMART" id="SM00355">
    <property type="entry name" value="ZnF_C2H2"/>
    <property type="match status" value="2"/>
</dbReference>
<evidence type="ECO:0000313" key="6">
    <source>
        <dbReference type="Proteomes" id="UP000002729"/>
    </source>
</evidence>
<feature type="region of interest" description="Disordered" evidence="3">
    <location>
        <begin position="1377"/>
        <end position="1484"/>
    </location>
</feature>
<dbReference type="eggNOG" id="ENOG502QSQH">
    <property type="taxonomic scope" value="Eukaryota"/>
</dbReference>
<accession>F0Y7Q9</accession>
<protein>
    <recommendedName>
        <fullName evidence="4">C2H2-type domain-containing protein</fullName>
    </recommendedName>
</protein>
<keyword evidence="1" id="KW-0862">Zinc</keyword>
<feature type="region of interest" description="Disordered" evidence="3">
    <location>
        <begin position="1282"/>
        <end position="1305"/>
    </location>
</feature>
<organism evidence="6">
    <name type="scientific">Aureococcus anophagefferens</name>
    <name type="common">Harmful bloom alga</name>
    <dbReference type="NCBI Taxonomy" id="44056"/>
    <lineage>
        <taxon>Eukaryota</taxon>
        <taxon>Sar</taxon>
        <taxon>Stramenopiles</taxon>
        <taxon>Ochrophyta</taxon>
        <taxon>Pelagophyceae</taxon>
        <taxon>Pelagomonadales</taxon>
        <taxon>Pelagomonadaceae</taxon>
        <taxon>Aureococcus</taxon>
    </lineage>
</organism>
<dbReference type="InterPro" id="IPR011992">
    <property type="entry name" value="EF-hand-dom_pair"/>
</dbReference>
<proteinExistence type="predicted"/>
<feature type="domain" description="C2H2-type" evidence="4">
    <location>
        <begin position="1589"/>
        <end position="1617"/>
    </location>
</feature>
<feature type="compositionally biased region" description="Low complexity" evidence="3">
    <location>
        <begin position="1902"/>
        <end position="1921"/>
    </location>
</feature>
<evidence type="ECO:0000256" key="3">
    <source>
        <dbReference type="SAM" id="MobiDB-lite"/>
    </source>
</evidence>
<feature type="compositionally biased region" description="Acidic residues" evidence="3">
    <location>
        <begin position="22"/>
        <end position="40"/>
    </location>
</feature>
<evidence type="ECO:0000313" key="5">
    <source>
        <dbReference type="EMBL" id="EGB08848.1"/>
    </source>
</evidence>
<feature type="compositionally biased region" description="Basic and acidic residues" evidence="3">
    <location>
        <begin position="1934"/>
        <end position="1944"/>
    </location>
</feature>
<feature type="compositionally biased region" description="Low complexity" evidence="3">
    <location>
        <begin position="1405"/>
        <end position="1420"/>
    </location>
</feature>